<dbReference type="RefSeq" id="WP_309726119.1">
    <property type="nucleotide sequence ID" value="NZ_JAVDQA010000001.1"/>
</dbReference>
<dbReference type="Proteomes" id="UP001257659">
    <property type="component" value="Unassembled WGS sequence"/>
</dbReference>
<dbReference type="EMBL" id="JAVDQA010000001">
    <property type="protein sequence ID" value="MDR6299434.1"/>
    <property type="molecule type" value="Genomic_DNA"/>
</dbReference>
<keyword evidence="2" id="KW-1185">Reference proteome</keyword>
<proteinExistence type="predicted"/>
<accession>A0ABU1K1F3</accession>
<gene>
    <name evidence="1" type="ORF">GGR31_000050</name>
</gene>
<organism evidence="1 2">
    <name type="scientific">Mesonia maritima</name>
    <dbReference type="NCBI Taxonomy" id="1793873"/>
    <lineage>
        <taxon>Bacteria</taxon>
        <taxon>Pseudomonadati</taxon>
        <taxon>Bacteroidota</taxon>
        <taxon>Flavobacteriia</taxon>
        <taxon>Flavobacteriales</taxon>
        <taxon>Flavobacteriaceae</taxon>
        <taxon>Mesonia</taxon>
    </lineage>
</organism>
<comment type="caution">
    <text evidence="1">The sequence shown here is derived from an EMBL/GenBank/DDBJ whole genome shotgun (WGS) entry which is preliminary data.</text>
</comment>
<reference evidence="1 2" key="1">
    <citation type="submission" date="2023-07" db="EMBL/GenBank/DDBJ databases">
        <title>Genomic Encyclopedia of Type Strains, Phase IV (KMG-IV): sequencing the most valuable type-strain genomes for metagenomic binning, comparative biology and taxonomic classification.</title>
        <authorList>
            <person name="Goeker M."/>
        </authorList>
    </citation>
    <scope>NUCLEOTIDE SEQUENCE [LARGE SCALE GENOMIC DNA]</scope>
    <source>
        <strain evidence="1 2">DSM 102814</strain>
    </source>
</reference>
<evidence type="ECO:0000313" key="1">
    <source>
        <dbReference type="EMBL" id="MDR6299434.1"/>
    </source>
</evidence>
<sequence>MFSPKTIKDKQLRKEFLSELRESYCKNSNYPGFMAMIDTLSMFKMNNNIKKLPNSQVNLLTGSFIADVLIDGAYRLVFGCRKESFIEFTTAEGKTFQLTDEEFQQKWSGLVIDLSKSKKPGFIQKVYNDLTAIF</sequence>
<name>A0ABU1K1F3_9FLAO</name>
<protein>
    <submittedName>
        <fullName evidence="1">Uncharacterized protein</fullName>
    </submittedName>
</protein>
<evidence type="ECO:0000313" key="2">
    <source>
        <dbReference type="Proteomes" id="UP001257659"/>
    </source>
</evidence>